<reference evidence="4 5" key="1">
    <citation type="submission" date="2012-09" db="EMBL/GenBank/DDBJ databases">
        <title>Draft Genome Sequences of 6 Strains from Genus Thauera.</title>
        <authorList>
            <person name="Liu B."/>
            <person name="Shapleigh J.P."/>
            <person name="Frostegard A.H."/>
        </authorList>
    </citation>
    <scope>NUCLEOTIDE SEQUENCE [LARGE SCALE GENOMIC DNA]</scope>
    <source>
        <strain evidence="5">47Lol / DSM 12138</strain>
    </source>
</reference>
<dbReference type="Gene3D" id="2.40.50.140">
    <property type="entry name" value="Nucleic acid-binding proteins"/>
    <property type="match status" value="1"/>
</dbReference>
<evidence type="ECO:0000256" key="2">
    <source>
        <dbReference type="SAM" id="Phobius"/>
    </source>
</evidence>
<dbReference type="InterPro" id="IPR002059">
    <property type="entry name" value="CSP_DNA-bd"/>
</dbReference>
<dbReference type="RefSeq" id="WP_004344088.1">
    <property type="nucleotide sequence ID" value="NZ_AMXE01000094.1"/>
</dbReference>
<dbReference type="CDD" id="cd04458">
    <property type="entry name" value="CSP_CDS"/>
    <property type="match status" value="1"/>
</dbReference>
<dbReference type="PANTHER" id="PTHR12962:SF1">
    <property type="entry name" value="COLD SHOCK DOMAIN-CONTAINING PROTEIN CG9705"/>
    <property type="match status" value="1"/>
</dbReference>
<keyword evidence="2" id="KW-0472">Membrane</keyword>
<gene>
    <name evidence="4" type="ORF">C666_16695</name>
</gene>
<keyword evidence="4" id="KW-0238">DNA-binding</keyword>
<dbReference type="InterPro" id="IPR052069">
    <property type="entry name" value="Ca-reg_mRNA-binding_domain"/>
</dbReference>
<dbReference type="GO" id="GO:0005829">
    <property type="term" value="C:cytosol"/>
    <property type="evidence" value="ECO:0007669"/>
    <property type="project" value="UniProtKB-ARBA"/>
</dbReference>
<dbReference type="Proteomes" id="UP000013232">
    <property type="component" value="Unassembled WGS sequence"/>
</dbReference>
<evidence type="ECO:0000256" key="1">
    <source>
        <dbReference type="ARBA" id="ARBA00022553"/>
    </source>
</evidence>
<feature type="domain" description="CSD" evidence="3">
    <location>
        <begin position="2"/>
        <end position="67"/>
    </location>
</feature>
<proteinExistence type="predicted"/>
<feature type="transmembrane region" description="Helical" evidence="2">
    <location>
        <begin position="108"/>
        <end position="125"/>
    </location>
</feature>
<dbReference type="GO" id="GO:0003730">
    <property type="term" value="F:mRNA 3'-UTR binding"/>
    <property type="evidence" value="ECO:0007669"/>
    <property type="project" value="TreeGrafter"/>
</dbReference>
<dbReference type="eggNOG" id="COG3326">
    <property type="taxonomic scope" value="Bacteria"/>
</dbReference>
<dbReference type="EMBL" id="AMXE01000094">
    <property type="protein sequence ID" value="ENO84756.1"/>
    <property type="molecule type" value="Genomic_DNA"/>
</dbReference>
<dbReference type="InterPro" id="IPR012340">
    <property type="entry name" value="NA-bd_OB-fold"/>
</dbReference>
<organism evidence="4 5">
    <name type="scientific">Thauera linaloolentis (strain DSM 12138 / JCM 21573 / CCUG 41526 / CIP 105981 / IAM 15112 / NBRC 102519 / 47Lol)</name>
    <dbReference type="NCBI Taxonomy" id="1123367"/>
    <lineage>
        <taxon>Bacteria</taxon>
        <taxon>Pseudomonadati</taxon>
        <taxon>Pseudomonadota</taxon>
        <taxon>Betaproteobacteria</taxon>
        <taxon>Rhodocyclales</taxon>
        <taxon>Zoogloeaceae</taxon>
        <taxon>Thauera</taxon>
    </lineage>
</organism>
<evidence type="ECO:0000313" key="5">
    <source>
        <dbReference type="Proteomes" id="UP000013232"/>
    </source>
</evidence>
<dbReference type="Pfam" id="PF00313">
    <property type="entry name" value="CSD"/>
    <property type="match status" value="1"/>
</dbReference>
<feature type="transmembrane region" description="Helical" evidence="2">
    <location>
        <begin position="84"/>
        <end position="102"/>
    </location>
</feature>
<dbReference type="SUPFAM" id="SSF50249">
    <property type="entry name" value="Nucleic acid-binding proteins"/>
    <property type="match status" value="1"/>
</dbReference>
<dbReference type="InterPro" id="IPR010718">
    <property type="entry name" value="DUF1294"/>
</dbReference>
<feature type="transmembrane region" description="Helical" evidence="2">
    <location>
        <begin position="168"/>
        <end position="189"/>
    </location>
</feature>
<keyword evidence="1" id="KW-0597">Phosphoprotein</keyword>
<keyword evidence="2" id="KW-0812">Transmembrane</keyword>
<dbReference type="PROSITE" id="PS51857">
    <property type="entry name" value="CSD_2"/>
    <property type="match status" value="1"/>
</dbReference>
<protein>
    <submittedName>
        <fullName evidence="4">Cold shock DNA-binding domain-containing protein</fullName>
    </submittedName>
</protein>
<dbReference type="Pfam" id="PF06961">
    <property type="entry name" value="DUF1294"/>
    <property type="match status" value="1"/>
</dbReference>
<dbReference type="InterPro" id="IPR011129">
    <property type="entry name" value="CSD"/>
</dbReference>
<dbReference type="GO" id="GO:0003677">
    <property type="term" value="F:DNA binding"/>
    <property type="evidence" value="ECO:0007669"/>
    <property type="project" value="UniProtKB-KW"/>
</dbReference>
<keyword evidence="2" id="KW-1133">Transmembrane helix</keyword>
<evidence type="ECO:0000259" key="3">
    <source>
        <dbReference type="PROSITE" id="PS51857"/>
    </source>
</evidence>
<sequence length="204" mass="22339">MRHQGRITTWKDDKGFGFITPNGDGKQVFVHINAFSSRLRRPEGNERVTYQLTVDDKGRSQAKAVAFVGEHPTRPRAPGRSKSPLIFTAFFLIFVAGAAVSGRLSSTVLALYTIASIITFIAYALDKSAALRNQWRTRESTLHVLALLGGWPGALAAQRLLRHKSAKASFQTTFWITVVFNCGALGWLFSPSGTKALDAFLGAI</sequence>
<dbReference type="GO" id="GO:0043488">
    <property type="term" value="P:regulation of mRNA stability"/>
    <property type="evidence" value="ECO:0007669"/>
    <property type="project" value="TreeGrafter"/>
</dbReference>
<accession>N6XSM1</accession>
<dbReference type="PANTHER" id="PTHR12962">
    <property type="entry name" value="CALCIUM-REGULATED HEAT STABLE PROTEIN CRHSP-24-RELATED"/>
    <property type="match status" value="1"/>
</dbReference>
<dbReference type="eggNOG" id="COG1278">
    <property type="taxonomic scope" value="Bacteria"/>
</dbReference>
<dbReference type="AlphaFoldDB" id="N6XSM1"/>
<comment type="caution">
    <text evidence="4">The sequence shown here is derived from an EMBL/GenBank/DDBJ whole genome shotgun (WGS) entry which is preliminary data.</text>
</comment>
<dbReference type="STRING" id="1123367.GCA_000621305_03394"/>
<evidence type="ECO:0000313" key="4">
    <source>
        <dbReference type="EMBL" id="ENO84756.1"/>
    </source>
</evidence>
<name>N6XSM1_THAL4</name>
<dbReference type="OrthoDB" id="72963at2"/>
<keyword evidence="5" id="KW-1185">Reference proteome</keyword>
<dbReference type="SMART" id="SM00357">
    <property type="entry name" value="CSP"/>
    <property type="match status" value="1"/>
</dbReference>